<proteinExistence type="predicted"/>
<dbReference type="EMBL" id="JAHLQT010024443">
    <property type="protein sequence ID" value="KAG7165235.1"/>
    <property type="molecule type" value="Genomic_DNA"/>
</dbReference>
<comment type="caution">
    <text evidence="2">The sequence shown here is derived from an EMBL/GenBank/DDBJ whole genome shotgun (WGS) entry which is preliminary data.</text>
</comment>
<keyword evidence="1" id="KW-0732">Signal</keyword>
<name>A0A8J5K1Y4_HOMAM</name>
<reference evidence="2" key="1">
    <citation type="journal article" date="2021" name="Sci. Adv.">
        <title>The American lobster genome reveals insights on longevity, neural, and immune adaptations.</title>
        <authorList>
            <person name="Polinski J.M."/>
            <person name="Zimin A.V."/>
            <person name="Clark K.F."/>
            <person name="Kohn A.B."/>
            <person name="Sadowski N."/>
            <person name="Timp W."/>
            <person name="Ptitsyn A."/>
            <person name="Khanna P."/>
            <person name="Romanova D.Y."/>
            <person name="Williams P."/>
            <person name="Greenwood S.J."/>
            <person name="Moroz L.L."/>
            <person name="Walt D.R."/>
            <person name="Bodnar A.G."/>
        </authorList>
    </citation>
    <scope>NUCLEOTIDE SEQUENCE</scope>
    <source>
        <strain evidence="2">GMGI-L3</strain>
    </source>
</reference>
<dbReference type="Proteomes" id="UP000747542">
    <property type="component" value="Unassembled WGS sequence"/>
</dbReference>
<evidence type="ECO:0000313" key="2">
    <source>
        <dbReference type="EMBL" id="KAG7165235.1"/>
    </source>
</evidence>
<accession>A0A8J5K1Y4</accession>
<keyword evidence="3" id="KW-1185">Reference proteome</keyword>
<gene>
    <name evidence="2" type="ORF">Hamer_G019422</name>
</gene>
<dbReference type="AlphaFoldDB" id="A0A8J5K1Y4"/>
<dbReference type="Gene3D" id="3.30.30.180">
    <property type="match status" value="1"/>
</dbReference>
<dbReference type="SUPFAM" id="SSF49785">
    <property type="entry name" value="Galactose-binding domain-like"/>
    <property type="match status" value="1"/>
</dbReference>
<feature type="signal peptide" evidence="1">
    <location>
        <begin position="1"/>
        <end position="26"/>
    </location>
</feature>
<organism evidence="2 3">
    <name type="scientific">Homarus americanus</name>
    <name type="common">American lobster</name>
    <dbReference type="NCBI Taxonomy" id="6706"/>
    <lineage>
        <taxon>Eukaryota</taxon>
        <taxon>Metazoa</taxon>
        <taxon>Ecdysozoa</taxon>
        <taxon>Arthropoda</taxon>
        <taxon>Crustacea</taxon>
        <taxon>Multicrustacea</taxon>
        <taxon>Malacostraca</taxon>
        <taxon>Eumalacostraca</taxon>
        <taxon>Eucarida</taxon>
        <taxon>Decapoda</taxon>
        <taxon>Pleocyemata</taxon>
        <taxon>Astacidea</taxon>
        <taxon>Nephropoidea</taxon>
        <taxon>Nephropidae</taxon>
        <taxon>Homarus</taxon>
    </lineage>
</organism>
<evidence type="ECO:0000256" key="1">
    <source>
        <dbReference type="SAM" id="SignalP"/>
    </source>
</evidence>
<protein>
    <submittedName>
        <fullName evidence="2">Uncharacterized protein</fullName>
    </submittedName>
</protein>
<evidence type="ECO:0000313" key="3">
    <source>
        <dbReference type="Proteomes" id="UP000747542"/>
    </source>
</evidence>
<feature type="chain" id="PRO_5035249655" evidence="1">
    <location>
        <begin position="27"/>
        <end position="242"/>
    </location>
</feature>
<dbReference type="Gene3D" id="2.60.120.260">
    <property type="entry name" value="Galactose-binding domain-like"/>
    <property type="match status" value="1"/>
</dbReference>
<dbReference type="InterPro" id="IPR008979">
    <property type="entry name" value="Galactose-bd-like_sf"/>
</dbReference>
<sequence>MTYKVLRWTAARVVMVAVAASATVNSTFPHDITSRCLLQKVTLNTREPIRCALHCQNTPGCSLYCLQDLVCTLYNAMVTQAWNGKTLLTGIPFQRCFASSHDPRDIALSIANSSSSSTFNSDRNSQQMYNGYTCFFVDYCFMTINTVEPYWKGDLGVPYQVSTIKILTRQDANTKHFFQDVTVRLGNSSDYFSNPIFAFYAGPAPLKALVTLVSPSPAFGRYLLIQSGVSDFFCMCSIQIFK</sequence>